<feature type="compositionally biased region" description="Low complexity" evidence="1">
    <location>
        <begin position="120"/>
        <end position="138"/>
    </location>
</feature>
<evidence type="ECO:0000313" key="2">
    <source>
        <dbReference type="EMBL" id="OCB88713.1"/>
    </source>
</evidence>
<organism evidence="2 3">
    <name type="scientific">Sanghuangporus baumii</name>
    <name type="common">Phellinus baumii</name>
    <dbReference type="NCBI Taxonomy" id="108892"/>
    <lineage>
        <taxon>Eukaryota</taxon>
        <taxon>Fungi</taxon>
        <taxon>Dikarya</taxon>
        <taxon>Basidiomycota</taxon>
        <taxon>Agaricomycotina</taxon>
        <taxon>Agaricomycetes</taxon>
        <taxon>Hymenochaetales</taxon>
        <taxon>Hymenochaetaceae</taxon>
        <taxon>Sanghuangporus</taxon>
    </lineage>
</organism>
<dbReference type="EMBL" id="LNZH02000172">
    <property type="protein sequence ID" value="OCB88713.1"/>
    <property type="molecule type" value="Genomic_DNA"/>
</dbReference>
<gene>
    <name evidence="2" type="ORF">A7U60_g4094</name>
</gene>
<sequence length="191" mass="19692">MSSLRQELSLQSLPLASTSTFPPCLLATPLSYTFLQTNHKIQSYTRATRTQPSLNETKHINMRSYYVFTACVFALLQTGLPALAAPPQPSKPSAVNVATAAAASHAPQVPRAGPLGILPGVGSSNSTSSGDGTTATSTVTSTITETITTTTITTVSKTSTATGSAVTTANGAALVFPIKRQDSPTIPVIQG</sequence>
<dbReference type="AlphaFoldDB" id="A0A9Q5N9E9"/>
<keyword evidence="3" id="KW-1185">Reference proteome</keyword>
<feature type="region of interest" description="Disordered" evidence="1">
    <location>
        <begin position="117"/>
        <end position="138"/>
    </location>
</feature>
<protein>
    <submittedName>
        <fullName evidence="2">Uncharacterized protein</fullName>
    </submittedName>
</protein>
<accession>A0A9Q5N9E9</accession>
<name>A0A9Q5N9E9_SANBA</name>
<reference evidence="2" key="1">
    <citation type="submission" date="2016-06" db="EMBL/GenBank/DDBJ databases">
        <title>Draft Genome sequence of the fungus Inonotus baumii.</title>
        <authorList>
            <person name="Zhu H."/>
            <person name="Lin W."/>
        </authorList>
    </citation>
    <scope>NUCLEOTIDE SEQUENCE</scope>
    <source>
        <strain evidence="2">821</strain>
    </source>
</reference>
<dbReference type="Proteomes" id="UP000757232">
    <property type="component" value="Unassembled WGS sequence"/>
</dbReference>
<proteinExistence type="predicted"/>
<comment type="caution">
    <text evidence="2">The sequence shown here is derived from an EMBL/GenBank/DDBJ whole genome shotgun (WGS) entry which is preliminary data.</text>
</comment>
<evidence type="ECO:0000313" key="3">
    <source>
        <dbReference type="Proteomes" id="UP000757232"/>
    </source>
</evidence>
<evidence type="ECO:0000256" key="1">
    <source>
        <dbReference type="SAM" id="MobiDB-lite"/>
    </source>
</evidence>